<evidence type="ECO:0000313" key="3">
    <source>
        <dbReference type="Proteomes" id="UP001346869"/>
    </source>
</evidence>
<evidence type="ECO:0000313" key="2">
    <source>
        <dbReference type="EMBL" id="KAK5859390.1"/>
    </source>
</evidence>
<name>A0AAN7XGY0_ELEMC</name>
<dbReference type="Proteomes" id="UP001346869">
    <property type="component" value="Unassembled WGS sequence"/>
</dbReference>
<organism evidence="2 3">
    <name type="scientific">Eleginops maclovinus</name>
    <name type="common">Patagonian blennie</name>
    <name type="synonym">Eleginus maclovinus</name>
    <dbReference type="NCBI Taxonomy" id="56733"/>
    <lineage>
        <taxon>Eukaryota</taxon>
        <taxon>Metazoa</taxon>
        <taxon>Chordata</taxon>
        <taxon>Craniata</taxon>
        <taxon>Vertebrata</taxon>
        <taxon>Euteleostomi</taxon>
        <taxon>Actinopterygii</taxon>
        <taxon>Neopterygii</taxon>
        <taxon>Teleostei</taxon>
        <taxon>Neoteleostei</taxon>
        <taxon>Acanthomorphata</taxon>
        <taxon>Eupercaria</taxon>
        <taxon>Perciformes</taxon>
        <taxon>Notothenioidei</taxon>
        <taxon>Eleginopidae</taxon>
        <taxon>Eleginops</taxon>
    </lineage>
</organism>
<feature type="compositionally biased region" description="Polar residues" evidence="1">
    <location>
        <begin position="21"/>
        <end position="34"/>
    </location>
</feature>
<accession>A0AAN7XGY0</accession>
<reference evidence="2 3" key="2">
    <citation type="journal article" date="2023" name="Mol. Biol. Evol.">
        <title>Genomics of Secondarily Temperate Adaptation in the Only Non-Antarctic Icefish.</title>
        <authorList>
            <person name="Rivera-Colon A.G."/>
            <person name="Rayamajhi N."/>
            <person name="Minhas B.F."/>
            <person name="Madrigal G."/>
            <person name="Bilyk K.T."/>
            <person name="Yoon V."/>
            <person name="Hune M."/>
            <person name="Gregory S."/>
            <person name="Cheng C.H.C."/>
            <person name="Catchen J.M."/>
        </authorList>
    </citation>
    <scope>NUCLEOTIDE SEQUENCE [LARGE SCALE GENOMIC DNA]</scope>
    <source>
        <strain evidence="2">JMC-PN-2008</strain>
    </source>
</reference>
<evidence type="ECO:0000256" key="1">
    <source>
        <dbReference type="SAM" id="MobiDB-lite"/>
    </source>
</evidence>
<protein>
    <submittedName>
        <fullName evidence="2">Uncharacterized protein</fullName>
    </submittedName>
</protein>
<sequence>MEEEEGISTMEIISKNRSHSETQTTSSGNSSEAETRLQTFLVQIRLVRIHFLAVVGGTTTASDIAAGQAARFSGALLVSLPSVLASHLLTQASVLSAL</sequence>
<comment type="caution">
    <text evidence="2">The sequence shown here is derived from an EMBL/GenBank/DDBJ whole genome shotgun (WGS) entry which is preliminary data.</text>
</comment>
<feature type="region of interest" description="Disordered" evidence="1">
    <location>
        <begin position="1"/>
        <end position="34"/>
    </location>
</feature>
<keyword evidence="3" id="KW-1185">Reference proteome</keyword>
<proteinExistence type="predicted"/>
<gene>
    <name evidence="2" type="ORF">PBY51_020948</name>
</gene>
<reference evidence="2 3" key="1">
    <citation type="journal article" date="2023" name="Genes (Basel)">
        <title>Chromosome-Level Genome Assembly and Circadian Gene Repertoire of the Patagonia Blennie Eleginops maclovinus-The Closest Ancestral Proxy of Antarctic Cryonotothenioids.</title>
        <authorList>
            <person name="Cheng C.C."/>
            <person name="Rivera-Colon A.G."/>
            <person name="Minhas B.F."/>
            <person name="Wilson L."/>
            <person name="Rayamajhi N."/>
            <person name="Vargas-Chacoff L."/>
            <person name="Catchen J.M."/>
        </authorList>
    </citation>
    <scope>NUCLEOTIDE SEQUENCE [LARGE SCALE GENOMIC DNA]</scope>
    <source>
        <strain evidence="2">JMC-PN-2008</strain>
    </source>
</reference>
<dbReference type="AlphaFoldDB" id="A0AAN7XGY0"/>
<dbReference type="EMBL" id="JAUZQC010000014">
    <property type="protein sequence ID" value="KAK5859390.1"/>
    <property type="molecule type" value="Genomic_DNA"/>
</dbReference>